<dbReference type="PANTHER" id="PTHR43737:SF1">
    <property type="entry name" value="DUF1501 DOMAIN-CONTAINING PROTEIN"/>
    <property type="match status" value="1"/>
</dbReference>
<evidence type="ECO:0000313" key="1">
    <source>
        <dbReference type="EMBL" id="TGX55600.1"/>
    </source>
</evidence>
<dbReference type="InterPro" id="IPR006311">
    <property type="entry name" value="TAT_signal"/>
</dbReference>
<organism evidence="1 2">
    <name type="scientific">Sphingomonas gei</name>
    <dbReference type="NCBI Taxonomy" id="1395960"/>
    <lineage>
        <taxon>Bacteria</taxon>
        <taxon>Pseudomonadati</taxon>
        <taxon>Pseudomonadota</taxon>
        <taxon>Alphaproteobacteria</taxon>
        <taxon>Sphingomonadales</taxon>
        <taxon>Sphingomonadaceae</taxon>
        <taxon>Sphingomonas</taxon>
    </lineage>
</organism>
<comment type="caution">
    <text evidence="1">The sequence shown here is derived from an EMBL/GenBank/DDBJ whole genome shotgun (WGS) entry which is preliminary data.</text>
</comment>
<dbReference type="Pfam" id="PF07394">
    <property type="entry name" value="DUF1501"/>
    <property type="match status" value="1"/>
</dbReference>
<gene>
    <name evidence="1" type="ORF">E5A73_00205</name>
</gene>
<evidence type="ECO:0000313" key="2">
    <source>
        <dbReference type="Proteomes" id="UP000306147"/>
    </source>
</evidence>
<dbReference type="PROSITE" id="PS51318">
    <property type="entry name" value="TAT"/>
    <property type="match status" value="1"/>
</dbReference>
<dbReference type="PANTHER" id="PTHR43737">
    <property type="entry name" value="BLL7424 PROTEIN"/>
    <property type="match status" value="1"/>
</dbReference>
<dbReference type="Proteomes" id="UP000306147">
    <property type="component" value="Unassembled WGS sequence"/>
</dbReference>
<dbReference type="InterPro" id="IPR010869">
    <property type="entry name" value="DUF1501"/>
</dbReference>
<dbReference type="RefSeq" id="WP_135961803.1">
    <property type="nucleotide sequence ID" value="NZ_SRXT01000001.1"/>
</dbReference>
<protein>
    <submittedName>
        <fullName evidence="1">DUF1501 domain-containing protein</fullName>
    </submittedName>
</protein>
<dbReference type="EMBL" id="SRXT01000001">
    <property type="protein sequence ID" value="TGX55600.1"/>
    <property type="molecule type" value="Genomic_DNA"/>
</dbReference>
<dbReference type="AlphaFoldDB" id="A0A4S1XIN4"/>
<accession>A0A4S1XIN4</accession>
<reference evidence="1 2" key="1">
    <citation type="submission" date="2019-04" db="EMBL/GenBank/DDBJ databases">
        <title>Sphingomonas psychrotolerans sp. nov., isolated from soil in the Tianshan Mountains, Xinjiang, China.</title>
        <authorList>
            <person name="Luo Y."/>
            <person name="Sheng H."/>
        </authorList>
    </citation>
    <scope>NUCLEOTIDE SEQUENCE [LARGE SCALE GENOMIC DNA]</scope>
    <source>
        <strain evidence="1 2">ZFGT-11</strain>
    </source>
</reference>
<sequence length="383" mass="40088">MITRRSFVALGASAVLSSGLGARMVLAKAATERRFVFIIQRGAADGLGTLAPVGDPAFLSQRGVLAEDFATAPKLDSLFALHPAMTNLHGLWQAKQALFVHAVASPYRERSHFDGQNVLETGGSSAYALKDGWLNRLLSLLPADDKAIALAATIPMALRGTVEVASYAPSALPDASDDLLARVSAMYRDDPALHAIWEQAIATRMLTSDLAGDNGRNAAATGALAAKLLAAEGGARIAMIETGGWDTHAQQRGRLAGQLKGLDAMIGSIRQGLGPLWADTMLVVATEFGRTVKVNGTGGTDHGTGALAMLMGGAVNGGHVIADWPGLSDTALYEGRDLRPTTGLDTLISSAVASHFDLLPARTTRKLFPDMKSAGMIKDLVRA</sequence>
<dbReference type="OrthoDB" id="9779968at2"/>
<keyword evidence="2" id="KW-1185">Reference proteome</keyword>
<name>A0A4S1XIN4_9SPHN</name>
<proteinExistence type="predicted"/>